<keyword evidence="1" id="KW-0808">Transferase</keyword>
<dbReference type="OrthoDB" id="6513042at2759"/>
<keyword evidence="1" id="KW-0696">RNA-directed RNA polymerase</keyword>
<protein>
    <recommendedName>
        <fullName evidence="1">RNA-dependent RNA polymerase</fullName>
        <ecNumber evidence="1">2.7.7.48</ecNumber>
    </recommendedName>
</protein>
<dbReference type="InterPro" id="IPR035979">
    <property type="entry name" value="RBD_domain_sf"/>
</dbReference>
<evidence type="ECO:0000313" key="5">
    <source>
        <dbReference type="Proteomes" id="UP000054771"/>
    </source>
</evidence>
<dbReference type="GO" id="GO:0030422">
    <property type="term" value="P:siRNA processing"/>
    <property type="evidence" value="ECO:0007669"/>
    <property type="project" value="TreeGrafter"/>
</dbReference>
<dbReference type="PANTHER" id="PTHR23079:SF17">
    <property type="entry name" value="RNA-DEPENDENT RNA POLYMERASE"/>
    <property type="match status" value="1"/>
</dbReference>
<organism evidence="4 5">
    <name type="scientific">Aspergillus calidoustus</name>
    <dbReference type="NCBI Taxonomy" id="454130"/>
    <lineage>
        <taxon>Eukaryota</taxon>
        <taxon>Fungi</taxon>
        <taxon>Dikarya</taxon>
        <taxon>Ascomycota</taxon>
        <taxon>Pezizomycotina</taxon>
        <taxon>Eurotiomycetes</taxon>
        <taxon>Eurotiomycetidae</taxon>
        <taxon>Eurotiales</taxon>
        <taxon>Aspergillaceae</taxon>
        <taxon>Aspergillus</taxon>
        <taxon>Aspergillus subgen. Nidulantes</taxon>
    </lineage>
</organism>
<keyword evidence="1" id="KW-0548">Nucleotidyltransferase</keyword>
<dbReference type="STRING" id="454130.A0A0U5G543"/>
<dbReference type="InterPro" id="IPR057503">
    <property type="entry name" value="PH_RdRP"/>
</dbReference>
<evidence type="ECO:0000313" key="4">
    <source>
        <dbReference type="EMBL" id="CEL06279.1"/>
    </source>
</evidence>
<keyword evidence="5" id="KW-1185">Reference proteome</keyword>
<dbReference type="OMA" id="GIMDETN"/>
<dbReference type="GO" id="GO:0031380">
    <property type="term" value="C:nuclear RNA-directed RNA polymerase complex"/>
    <property type="evidence" value="ECO:0007669"/>
    <property type="project" value="TreeGrafter"/>
</dbReference>
<dbReference type="Pfam" id="PF05183">
    <property type="entry name" value="RdRP"/>
    <property type="match status" value="1"/>
</dbReference>
<dbReference type="EMBL" id="CDMC01000005">
    <property type="protein sequence ID" value="CEL06279.1"/>
    <property type="molecule type" value="Genomic_DNA"/>
</dbReference>
<name>A0A0U5G543_ASPCI</name>
<evidence type="ECO:0000259" key="2">
    <source>
        <dbReference type="Pfam" id="PF05183"/>
    </source>
</evidence>
<proteinExistence type="inferred from homology"/>
<dbReference type="Proteomes" id="UP000054771">
    <property type="component" value="Unassembled WGS sequence"/>
</dbReference>
<dbReference type="GO" id="GO:0003723">
    <property type="term" value="F:RNA binding"/>
    <property type="evidence" value="ECO:0007669"/>
    <property type="project" value="UniProtKB-KW"/>
</dbReference>
<comment type="similarity">
    <text evidence="1">Belongs to the RdRP family.</text>
</comment>
<comment type="catalytic activity">
    <reaction evidence="1">
        <text>RNA(n) + a ribonucleoside 5'-triphosphate = RNA(n+1) + diphosphate</text>
        <dbReference type="Rhea" id="RHEA:21248"/>
        <dbReference type="Rhea" id="RHEA-COMP:14527"/>
        <dbReference type="Rhea" id="RHEA-COMP:17342"/>
        <dbReference type="ChEBI" id="CHEBI:33019"/>
        <dbReference type="ChEBI" id="CHEBI:61557"/>
        <dbReference type="ChEBI" id="CHEBI:140395"/>
        <dbReference type="EC" id="2.7.7.48"/>
    </reaction>
</comment>
<dbReference type="AlphaFoldDB" id="A0A0U5G543"/>
<evidence type="ECO:0000256" key="1">
    <source>
        <dbReference type="RuleBase" id="RU363098"/>
    </source>
</evidence>
<evidence type="ECO:0000259" key="3">
    <source>
        <dbReference type="Pfam" id="PF25358"/>
    </source>
</evidence>
<dbReference type="PANTHER" id="PTHR23079">
    <property type="entry name" value="RNA-DEPENDENT RNA POLYMERASE"/>
    <property type="match status" value="1"/>
</dbReference>
<feature type="domain" description="RdRP-like PH" evidence="3">
    <location>
        <begin position="122"/>
        <end position="263"/>
    </location>
</feature>
<dbReference type="InterPro" id="IPR057596">
    <property type="entry name" value="RDRP_core"/>
</dbReference>
<accession>A0A0U5G543</accession>
<dbReference type="EC" id="2.7.7.48" evidence="1"/>
<feature type="domain" description="RDRP core" evidence="2">
    <location>
        <begin position="411"/>
        <end position="1009"/>
    </location>
</feature>
<dbReference type="GO" id="GO:0003968">
    <property type="term" value="F:RNA-directed RNA polymerase activity"/>
    <property type="evidence" value="ECO:0007669"/>
    <property type="project" value="UniProtKB-KW"/>
</dbReference>
<dbReference type="InterPro" id="IPR007855">
    <property type="entry name" value="RDRP"/>
</dbReference>
<reference evidence="5" key="1">
    <citation type="journal article" date="2016" name="Genome Announc.">
        <title>Draft genome sequences of fungus Aspergillus calidoustus.</title>
        <authorList>
            <person name="Horn F."/>
            <person name="Linde J."/>
            <person name="Mattern D.J."/>
            <person name="Walther G."/>
            <person name="Guthke R."/>
            <person name="Scherlach K."/>
            <person name="Martin K."/>
            <person name="Brakhage A.A."/>
            <person name="Petzke L."/>
            <person name="Valiante V."/>
        </authorList>
    </citation>
    <scope>NUCLEOTIDE SEQUENCE [LARGE SCALE GENOMIC DNA]</scope>
    <source>
        <strain evidence="5">SF006504</strain>
    </source>
</reference>
<dbReference type="SUPFAM" id="SSF54928">
    <property type="entry name" value="RNA-binding domain, RBD"/>
    <property type="match status" value="1"/>
</dbReference>
<dbReference type="Pfam" id="PF25358">
    <property type="entry name" value="PH_fung_RdRP"/>
    <property type="match status" value="1"/>
</dbReference>
<sequence length="1250" mass="141769">MEVFLHNLPIDLTEDGLKQQLSGFMKALGIQDYSCDKPRKKRFGNITFLNISDGKRFLSTHGETFPPGQTRPISNLRLLGTPVFCKVSKREPLDYALRSLAHNANERHHPTHVVEERGNPITFTMLRSSCGYTTFFNDKFLYVPEVQWEKPGIVTFKKRMLEVSMENTRLIKVPFNTIFEIVWTSSGSLLVTLMSVPLFFHNNPGDVTLGLDFKAATWASRSRPTRSRLSSLGNVHSEIVGQCLVYNFQVIPSNLQPKIDLLKECGLTMNPYNFESMYEGTFRDQLTLLKADLAQHTRNGSLPFAISFQLQALAYNAYVSPVKICALAKELAGIFKSRKQAGKRQISVNSMKKLFNLIDWPSPQCDPKDFSVDSLIDAVLESEQDLHDGIIQADGLSRPSPNLAQIFRILVTPSRVTLHGPEVEPMNRILRRFPNHHEYFVRVQFADENGQDIHFSPQVNNDEVFARFKDVLKKGFQIAGRQYTFLGFSHSSLRSHSAWFSAPFIDDQQKLQTNLTIIDGIGSFKNITCPAKCAARVGQAFSETPFAVNLKESGLSVWKIKDVESDNHTRVFSDGVGTLSWDAVKAIRTVLPMKKGLPTCFQIRIGGVKGMLALDSKLKGSQIRVRPSMIKFESKDMANLEICDVASKPIPLVLNRQVIKILEDMGVPDQWFSKLQGLRVEELRKATATTKNTAKFIRGQDVAECIKLYRFFLLINCLQLNYKEDPFLRGVVEAMVLRELRLLKHKARIPVRKGITLFGIMDETGFLEEKEVYVTYDTMENRFAPPPGYCRLFVTRSPALHDGDIQYVYNRRPPSDHPLTNHKNCIVFSQKGQRDLPSQLSGGDLDGDLYNIIWDPEATPERVFAPADYPRVDPVDIKREVTKNDMAEFFVDFMQSDRLGVIATKHMILADQMDLGTSHSDCKKLAELHSTAVDFSKTGVPVKLEDMPSMSKYRPDFLAPGPLAYVHDKQEIKLEPYYIRPNPEDDEDSGPVHKYYRSEKTLGKLYRAIDEHKIWSQEIHTTTQPNPKAFWKKVIDSLTARCVTLGTSPIWQHHAETARQIRASYEYAIYGAMKDFSEHPINLITELEVFIGHILNKTGVQTHRQRERSIKLKDEFDRIASWILTQMRPAGPITGYASEFDNLERCLACVHIAGEPDTRDPGHRRGRWTGLDSFRVVAACALLMELEEHERLVQGFYNDFEISLGLEDEIVPLPKIRNGLVMRQPDGSEVADHFSVVELLEALADAGAGF</sequence>
<keyword evidence="1" id="KW-0694">RNA-binding</keyword>
<gene>
    <name evidence="4" type="ORF">ASPCAL07385</name>
</gene>